<sequence>MERHIRRFLNKLSFASLPLPLSSSSSSSSKPYKPAFPQILLQNPISNSLNPLAIPLLASSSPLTRRTSIFSHPTTGRRSSPPSLISSNPFEI</sequence>
<accession>A0A9I9ECM3</accession>
<name>A0A9I9ECM3_CUCME</name>
<evidence type="ECO:0000256" key="1">
    <source>
        <dbReference type="SAM" id="MobiDB-lite"/>
    </source>
</evidence>
<organism evidence="2">
    <name type="scientific">Cucumis melo</name>
    <name type="common">Muskmelon</name>
    <dbReference type="NCBI Taxonomy" id="3656"/>
    <lineage>
        <taxon>Eukaryota</taxon>
        <taxon>Viridiplantae</taxon>
        <taxon>Streptophyta</taxon>
        <taxon>Embryophyta</taxon>
        <taxon>Tracheophyta</taxon>
        <taxon>Spermatophyta</taxon>
        <taxon>Magnoliopsida</taxon>
        <taxon>eudicotyledons</taxon>
        <taxon>Gunneridae</taxon>
        <taxon>Pentapetalae</taxon>
        <taxon>rosids</taxon>
        <taxon>fabids</taxon>
        <taxon>Cucurbitales</taxon>
        <taxon>Cucurbitaceae</taxon>
        <taxon>Benincaseae</taxon>
        <taxon>Cucumis</taxon>
    </lineage>
</organism>
<dbReference type="AlphaFoldDB" id="A0A9I9ECM3"/>
<evidence type="ECO:0000313" key="2">
    <source>
        <dbReference type="EnsemblPlants" id="MELO3C031913.2.1"/>
    </source>
</evidence>
<feature type="region of interest" description="Disordered" evidence="1">
    <location>
        <begin position="66"/>
        <end position="92"/>
    </location>
</feature>
<reference evidence="2" key="1">
    <citation type="submission" date="2023-03" db="UniProtKB">
        <authorList>
            <consortium name="EnsemblPlants"/>
        </authorList>
    </citation>
    <scope>IDENTIFICATION</scope>
</reference>
<dbReference type="Gramene" id="MELO3C031913.2.1">
    <property type="protein sequence ID" value="MELO3C031913.2.1"/>
    <property type="gene ID" value="MELO3C031913.2"/>
</dbReference>
<protein>
    <submittedName>
        <fullName evidence="2">Uncharacterized protein</fullName>
    </submittedName>
</protein>
<proteinExistence type="predicted"/>
<dbReference type="EnsemblPlants" id="MELO3C031913.2.1">
    <property type="protein sequence ID" value="MELO3C031913.2.1"/>
    <property type="gene ID" value="MELO3C031913.2"/>
</dbReference>